<comment type="caution">
    <text evidence="1">The sequence shown here is derived from an EMBL/GenBank/DDBJ whole genome shotgun (WGS) entry which is preliminary data.</text>
</comment>
<dbReference type="EMBL" id="JAHQIW010005004">
    <property type="protein sequence ID" value="KAJ1364545.1"/>
    <property type="molecule type" value="Genomic_DNA"/>
</dbReference>
<sequence>MALLKKCLNCSILEWSGKYYAQMRGLPIGQRLAPCLANAFMSKVEAPVMDLRPLLYCTEEDVYLKCGAIFCSLKETHTLQYSSFTKNKNSACNKKPSKDFVGATVITFCIAQKAFTSLFRSSISSICSKREFVN</sequence>
<proteinExistence type="predicted"/>
<evidence type="ECO:0000313" key="2">
    <source>
        <dbReference type="Proteomes" id="UP001196413"/>
    </source>
</evidence>
<evidence type="ECO:0000313" key="1">
    <source>
        <dbReference type="EMBL" id="KAJ1364545.1"/>
    </source>
</evidence>
<keyword evidence="2" id="KW-1185">Reference proteome</keyword>
<accession>A0AAD5MTT4</accession>
<gene>
    <name evidence="1" type="ORF">KIN20_024668</name>
</gene>
<organism evidence="1 2">
    <name type="scientific">Parelaphostrongylus tenuis</name>
    <name type="common">Meningeal worm</name>
    <dbReference type="NCBI Taxonomy" id="148309"/>
    <lineage>
        <taxon>Eukaryota</taxon>
        <taxon>Metazoa</taxon>
        <taxon>Ecdysozoa</taxon>
        <taxon>Nematoda</taxon>
        <taxon>Chromadorea</taxon>
        <taxon>Rhabditida</taxon>
        <taxon>Rhabditina</taxon>
        <taxon>Rhabditomorpha</taxon>
        <taxon>Strongyloidea</taxon>
        <taxon>Metastrongylidae</taxon>
        <taxon>Parelaphostrongylus</taxon>
    </lineage>
</organism>
<protein>
    <recommendedName>
        <fullName evidence="3">Reverse transcriptase domain-containing protein</fullName>
    </recommendedName>
</protein>
<evidence type="ECO:0008006" key="3">
    <source>
        <dbReference type="Google" id="ProtNLM"/>
    </source>
</evidence>
<name>A0AAD5MTT4_PARTN</name>
<reference evidence="1" key="1">
    <citation type="submission" date="2021-06" db="EMBL/GenBank/DDBJ databases">
        <title>Parelaphostrongylus tenuis whole genome reference sequence.</title>
        <authorList>
            <person name="Garwood T.J."/>
            <person name="Larsen P.A."/>
            <person name="Fountain-Jones N.M."/>
            <person name="Garbe J.R."/>
            <person name="Macchietto M.G."/>
            <person name="Kania S.A."/>
            <person name="Gerhold R.W."/>
            <person name="Richards J.E."/>
            <person name="Wolf T.M."/>
        </authorList>
    </citation>
    <scope>NUCLEOTIDE SEQUENCE</scope>
    <source>
        <strain evidence="1">MNPRO001-30</strain>
        <tissue evidence="1">Meninges</tissue>
    </source>
</reference>
<dbReference type="AlphaFoldDB" id="A0AAD5MTT4"/>
<dbReference type="Proteomes" id="UP001196413">
    <property type="component" value="Unassembled WGS sequence"/>
</dbReference>